<evidence type="ECO:0000313" key="2">
    <source>
        <dbReference type="EMBL" id="KAL0563508.1"/>
    </source>
</evidence>
<feature type="region of interest" description="Disordered" evidence="1">
    <location>
        <begin position="65"/>
        <end position="90"/>
    </location>
</feature>
<evidence type="ECO:0000313" key="3">
    <source>
        <dbReference type="Proteomes" id="UP001465976"/>
    </source>
</evidence>
<reference evidence="2 3" key="1">
    <citation type="submission" date="2024-02" db="EMBL/GenBank/DDBJ databases">
        <title>A draft genome for the cacao thread blight pathogen Marasmius crinis-equi.</title>
        <authorList>
            <person name="Cohen S.P."/>
            <person name="Baruah I.K."/>
            <person name="Amoako-Attah I."/>
            <person name="Bukari Y."/>
            <person name="Meinhardt L.W."/>
            <person name="Bailey B.A."/>
        </authorList>
    </citation>
    <scope>NUCLEOTIDE SEQUENCE [LARGE SCALE GENOMIC DNA]</scope>
    <source>
        <strain evidence="2 3">GH-76</strain>
    </source>
</reference>
<organism evidence="2 3">
    <name type="scientific">Marasmius crinis-equi</name>
    <dbReference type="NCBI Taxonomy" id="585013"/>
    <lineage>
        <taxon>Eukaryota</taxon>
        <taxon>Fungi</taxon>
        <taxon>Dikarya</taxon>
        <taxon>Basidiomycota</taxon>
        <taxon>Agaricomycotina</taxon>
        <taxon>Agaricomycetes</taxon>
        <taxon>Agaricomycetidae</taxon>
        <taxon>Agaricales</taxon>
        <taxon>Marasmiineae</taxon>
        <taxon>Marasmiaceae</taxon>
        <taxon>Marasmius</taxon>
    </lineage>
</organism>
<name>A0ABR3EKX0_9AGAR</name>
<proteinExistence type="predicted"/>
<sequence length="90" mass="9762">MTVKEAKEEEAKTVGAEEQAIVDLFMEKHKDLLSLMLELEAQPVVDNLGGCGRGPRHYGCTTTQTASTKASGTSPESCLQRQSTANGRFF</sequence>
<protein>
    <submittedName>
        <fullName evidence="2">Uncharacterized protein</fullName>
    </submittedName>
</protein>
<accession>A0ABR3EKX0</accession>
<dbReference type="Proteomes" id="UP001465976">
    <property type="component" value="Unassembled WGS sequence"/>
</dbReference>
<evidence type="ECO:0000256" key="1">
    <source>
        <dbReference type="SAM" id="MobiDB-lite"/>
    </source>
</evidence>
<keyword evidence="3" id="KW-1185">Reference proteome</keyword>
<dbReference type="EMBL" id="JBAHYK010003430">
    <property type="protein sequence ID" value="KAL0563508.1"/>
    <property type="molecule type" value="Genomic_DNA"/>
</dbReference>
<comment type="caution">
    <text evidence="2">The sequence shown here is derived from an EMBL/GenBank/DDBJ whole genome shotgun (WGS) entry which is preliminary data.</text>
</comment>
<gene>
    <name evidence="2" type="ORF">V5O48_018558</name>
</gene>